<feature type="transmembrane region" description="Helical" evidence="2">
    <location>
        <begin position="150"/>
        <end position="178"/>
    </location>
</feature>
<gene>
    <name evidence="3" type="ORF">EV650_3032</name>
</gene>
<dbReference type="Pfam" id="PF19590">
    <property type="entry name" value="TrbL_3"/>
    <property type="match status" value="1"/>
</dbReference>
<sequence>MAWSDCLLNPVGCAVGDLGSKAANSAWDSFLRWSANGLSDLSVTVFQTFSTSTSPTFDQTWWKDNLDLMIGLSLPILVAVFILQCVSAVIRREPARLGHAAVGALVGTAGVPLAVGAIATCGRVVDEISTGILGRSTATNGIKRMTDITVFLTAPTLGGILLLAVQLGLLAMFSLYFVMLIRDVALVAFVIFAPVAMVSWTWSATRHWLRRWIEIVGALLFSKIAMALVFTLGFSAVGAPGQDDAPNIGTFIAGILLVAMAAFAPMATYSFIHWAGDQGQAATRILQQGAAGVEAGKDQLERLQQWAAGDFSGSDKDDSSPVVGGDEDSDGESTADSGTDAGEHSDQATDSADSQPAGDSAGQPEAPPTAGSDTGGTATAVATSEVSVEGDSSGPGDSANSVSEQGE</sequence>
<feature type="transmembrane region" description="Helical" evidence="2">
    <location>
        <begin position="184"/>
        <end position="203"/>
    </location>
</feature>
<proteinExistence type="predicted"/>
<evidence type="ECO:0000256" key="1">
    <source>
        <dbReference type="SAM" id="MobiDB-lite"/>
    </source>
</evidence>
<dbReference type="InterPro" id="IPR045782">
    <property type="entry name" value="TrbL_3"/>
</dbReference>
<feature type="transmembrane region" description="Helical" evidence="2">
    <location>
        <begin position="248"/>
        <end position="272"/>
    </location>
</feature>
<dbReference type="Proteomes" id="UP000295447">
    <property type="component" value="Unassembled WGS sequence"/>
</dbReference>
<accession>A0A4R8A1T9</accession>
<reference evidence="3 4" key="1">
    <citation type="submission" date="2019-03" db="EMBL/GenBank/DDBJ databases">
        <title>Genomic Encyclopedia of Type Strains, Phase III (KMG-III): the genomes of soil and plant-associated and newly described type strains.</title>
        <authorList>
            <person name="Whitman W."/>
        </authorList>
    </citation>
    <scope>NUCLEOTIDE SEQUENCE [LARGE SCALE GENOMIC DNA]</scope>
    <source>
        <strain evidence="3 4">VKM Ac-2570</strain>
    </source>
</reference>
<feature type="compositionally biased region" description="Polar residues" evidence="1">
    <location>
        <begin position="398"/>
        <end position="407"/>
    </location>
</feature>
<feature type="region of interest" description="Disordered" evidence="1">
    <location>
        <begin position="309"/>
        <end position="407"/>
    </location>
</feature>
<dbReference type="AlphaFoldDB" id="A0A4R8A1T9"/>
<keyword evidence="2" id="KW-1133">Transmembrane helix</keyword>
<keyword evidence="2" id="KW-0472">Membrane</keyword>
<evidence type="ECO:0008006" key="5">
    <source>
        <dbReference type="Google" id="ProtNLM"/>
    </source>
</evidence>
<keyword evidence="2" id="KW-0812">Transmembrane</keyword>
<keyword evidence="4" id="KW-1185">Reference proteome</keyword>
<feature type="compositionally biased region" description="Low complexity" evidence="1">
    <location>
        <begin position="368"/>
        <end position="389"/>
    </location>
</feature>
<evidence type="ECO:0000313" key="4">
    <source>
        <dbReference type="Proteomes" id="UP000295447"/>
    </source>
</evidence>
<protein>
    <recommendedName>
        <fullName evidence="5">TrbL/VirB6 plasmid conjugal transfer protein</fullName>
    </recommendedName>
</protein>
<dbReference type="EMBL" id="SODF01000001">
    <property type="protein sequence ID" value="TDW24166.1"/>
    <property type="molecule type" value="Genomic_DNA"/>
</dbReference>
<name>A0A4R8A1T9_9ACTN</name>
<feature type="transmembrane region" description="Helical" evidence="2">
    <location>
        <begin position="68"/>
        <end position="90"/>
    </location>
</feature>
<evidence type="ECO:0000256" key="2">
    <source>
        <dbReference type="SAM" id="Phobius"/>
    </source>
</evidence>
<comment type="caution">
    <text evidence="3">The sequence shown here is derived from an EMBL/GenBank/DDBJ whole genome shotgun (WGS) entry which is preliminary data.</text>
</comment>
<organism evidence="3 4">
    <name type="scientific">Kribbella kalugense</name>
    <dbReference type="NCBI Taxonomy" id="2512221"/>
    <lineage>
        <taxon>Bacteria</taxon>
        <taxon>Bacillati</taxon>
        <taxon>Actinomycetota</taxon>
        <taxon>Actinomycetes</taxon>
        <taxon>Propionibacteriales</taxon>
        <taxon>Kribbellaceae</taxon>
        <taxon>Kribbella</taxon>
    </lineage>
</organism>
<feature type="transmembrane region" description="Helical" evidence="2">
    <location>
        <begin position="215"/>
        <end position="236"/>
    </location>
</feature>
<evidence type="ECO:0000313" key="3">
    <source>
        <dbReference type="EMBL" id="TDW24166.1"/>
    </source>
</evidence>